<name>A0A8T0KRL8_PHAAN</name>
<reference evidence="1 2" key="1">
    <citation type="submission" date="2020-05" db="EMBL/GenBank/DDBJ databases">
        <title>Vigna angularis (adzuki bean) Var. LongXiaoDou No. 4 denovo assembly.</title>
        <authorList>
            <person name="Xiang H."/>
        </authorList>
    </citation>
    <scope>NUCLEOTIDE SEQUENCE [LARGE SCALE GENOMIC DNA]</scope>
    <source>
        <tissue evidence="1">Leaf</tissue>
    </source>
</reference>
<dbReference type="AlphaFoldDB" id="A0A8T0KRL8"/>
<organism evidence="1 2">
    <name type="scientific">Phaseolus angularis</name>
    <name type="common">Azuki bean</name>
    <name type="synonym">Vigna angularis</name>
    <dbReference type="NCBI Taxonomy" id="3914"/>
    <lineage>
        <taxon>Eukaryota</taxon>
        <taxon>Viridiplantae</taxon>
        <taxon>Streptophyta</taxon>
        <taxon>Embryophyta</taxon>
        <taxon>Tracheophyta</taxon>
        <taxon>Spermatophyta</taxon>
        <taxon>Magnoliopsida</taxon>
        <taxon>eudicotyledons</taxon>
        <taxon>Gunneridae</taxon>
        <taxon>Pentapetalae</taxon>
        <taxon>rosids</taxon>
        <taxon>fabids</taxon>
        <taxon>Fabales</taxon>
        <taxon>Fabaceae</taxon>
        <taxon>Papilionoideae</taxon>
        <taxon>50 kb inversion clade</taxon>
        <taxon>NPAAA clade</taxon>
        <taxon>indigoferoid/millettioid clade</taxon>
        <taxon>Phaseoleae</taxon>
        <taxon>Vigna</taxon>
    </lineage>
</organism>
<evidence type="ECO:0000313" key="2">
    <source>
        <dbReference type="Proteomes" id="UP000743370"/>
    </source>
</evidence>
<dbReference type="EMBL" id="JABFOF010000003">
    <property type="protein sequence ID" value="KAG2401849.1"/>
    <property type="molecule type" value="Genomic_DNA"/>
</dbReference>
<proteinExistence type="predicted"/>
<evidence type="ECO:0000313" key="1">
    <source>
        <dbReference type="EMBL" id="KAG2401849.1"/>
    </source>
</evidence>
<protein>
    <submittedName>
        <fullName evidence="1">Uncharacterized protein</fullName>
    </submittedName>
</protein>
<comment type="caution">
    <text evidence="1">The sequence shown here is derived from an EMBL/GenBank/DDBJ whole genome shotgun (WGS) entry which is preliminary data.</text>
</comment>
<accession>A0A8T0KRL8</accession>
<gene>
    <name evidence="1" type="ORF">HKW66_Vig0191140</name>
</gene>
<sequence>MSRSGRSFGSGCGKADVEGNCYTTGVIRGRVSLMTTHSRSAFWVKDFRSVVARKAKGEGNRIFIANLVSFYAGTITATRGYAGKRVCFLHGDMVHGYGQWR</sequence>
<dbReference type="Proteomes" id="UP000743370">
    <property type="component" value="Unassembled WGS sequence"/>
</dbReference>